<dbReference type="EMBL" id="MU854357">
    <property type="protein sequence ID" value="KAK4041446.1"/>
    <property type="molecule type" value="Genomic_DNA"/>
</dbReference>
<feature type="region of interest" description="Disordered" evidence="1">
    <location>
        <begin position="331"/>
        <end position="408"/>
    </location>
</feature>
<evidence type="ECO:0000256" key="1">
    <source>
        <dbReference type="SAM" id="MobiDB-lite"/>
    </source>
</evidence>
<feature type="compositionally biased region" description="Gly residues" evidence="1">
    <location>
        <begin position="331"/>
        <end position="349"/>
    </location>
</feature>
<evidence type="ECO:0000313" key="2">
    <source>
        <dbReference type="EMBL" id="KAK4041446.1"/>
    </source>
</evidence>
<name>A0AAN6PM93_9PEZI</name>
<sequence>MVQPHAPPAAPAAPAPPAAAARPKYFKESLEKDIKTLKKEILTRPAPDAEALCKNLKLLPYPGPLPSLSLPDPPSGTTYHPDPNRITIIIPTGNADKVNVVVRFLKSGKAGKPGPVSFASHCEVPAKSGVGEQPYDDAGPRGAFTRVVSAVTKLQRDTEYLAKMAQGGVGTVLVGSVENFMSRELVDTPEGEVMMAVDYGFVVFCRIPLTGKDRKWEWKVGASRGVTAPVEYWRAAEKQGFDDGAGKKHGKVTVGQVLEDNIPEIKAANWHKVLADESRYDLLREAMEEMVGRMGRMGRMGVPWPVSSAASVAGTGVAPAANVGAGNGGAGRGGAGNGRVPGATGGRGGAPPALRGGVSGGRGGLPAGNGGGGRGGPGNGGWGGVPPVGGGGRGGVSVRGAGRGAPPA</sequence>
<dbReference type="InterPro" id="IPR029001">
    <property type="entry name" value="ITPase-like_fam"/>
</dbReference>
<dbReference type="AlphaFoldDB" id="A0AAN6PM93"/>
<reference evidence="3" key="1">
    <citation type="journal article" date="2023" name="Mol. Phylogenet. Evol.">
        <title>Genome-scale phylogeny and comparative genomics of the fungal order Sordariales.</title>
        <authorList>
            <person name="Hensen N."/>
            <person name="Bonometti L."/>
            <person name="Westerberg I."/>
            <person name="Brannstrom I.O."/>
            <person name="Guillou S."/>
            <person name="Cros-Aarteil S."/>
            <person name="Calhoun S."/>
            <person name="Haridas S."/>
            <person name="Kuo A."/>
            <person name="Mondo S."/>
            <person name="Pangilinan J."/>
            <person name="Riley R."/>
            <person name="LaButti K."/>
            <person name="Andreopoulos B."/>
            <person name="Lipzen A."/>
            <person name="Chen C."/>
            <person name="Yan M."/>
            <person name="Daum C."/>
            <person name="Ng V."/>
            <person name="Clum A."/>
            <person name="Steindorff A."/>
            <person name="Ohm R.A."/>
            <person name="Martin F."/>
            <person name="Silar P."/>
            <person name="Natvig D.O."/>
            <person name="Lalanne C."/>
            <person name="Gautier V."/>
            <person name="Ament-Velasquez S.L."/>
            <person name="Kruys A."/>
            <person name="Hutchinson M.I."/>
            <person name="Powell A.J."/>
            <person name="Barry K."/>
            <person name="Miller A.N."/>
            <person name="Grigoriev I.V."/>
            <person name="Debuchy R."/>
            <person name="Gladieux P."/>
            <person name="Hiltunen Thoren M."/>
            <person name="Johannesson H."/>
        </authorList>
    </citation>
    <scope>NUCLEOTIDE SEQUENCE [LARGE SCALE GENOMIC DNA]</scope>
    <source>
        <strain evidence="3">CBS 284.82</strain>
    </source>
</reference>
<dbReference type="Gene3D" id="3.90.950.10">
    <property type="match status" value="1"/>
</dbReference>
<proteinExistence type="predicted"/>
<dbReference type="Proteomes" id="UP001303115">
    <property type="component" value="Unassembled WGS sequence"/>
</dbReference>
<protein>
    <submittedName>
        <fullName evidence="2">Uncharacterized protein</fullName>
    </submittedName>
</protein>
<keyword evidence="3" id="KW-1185">Reference proteome</keyword>
<organism evidence="2 3">
    <name type="scientific">Parachaetomium inaequale</name>
    <dbReference type="NCBI Taxonomy" id="2588326"/>
    <lineage>
        <taxon>Eukaryota</taxon>
        <taxon>Fungi</taxon>
        <taxon>Dikarya</taxon>
        <taxon>Ascomycota</taxon>
        <taxon>Pezizomycotina</taxon>
        <taxon>Sordariomycetes</taxon>
        <taxon>Sordariomycetidae</taxon>
        <taxon>Sordariales</taxon>
        <taxon>Chaetomiaceae</taxon>
        <taxon>Parachaetomium</taxon>
    </lineage>
</organism>
<accession>A0AAN6PM93</accession>
<feature type="region of interest" description="Disordered" evidence="1">
    <location>
        <begin position="1"/>
        <end position="24"/>
    </location>
</feature>
<feature type="compositionally biased region" description="Gly residues" evidence="1">
    <location>
        <begin position="357"/>
        <end position="408"/>
    </location>
</feature>
<evidence type="ECO:0000313" key="3">
    <source>
        <dbReference type="Proteomes" id="UP001303115"/>
    </source>
</evidence>
<gene>
    <name evidence="2" type="ORF">C8A01DRAFT_14821</name>
</gene>
<feature type="compositionally biased region" description="Pro residues" evidence="1">
    <location>
        <begin position="1"/>
        <end position="17"/>
    </location>
</feature>
<comment type="caution">
    <text evidence="2">The sequence shown here is derived from an EMBL/GenBank/DDBJ whole genome shotgun (WGS) entry which is preliminary data.</text>
</comment>
<dbReference type="SUPFAM" id="SSF52972">
    <property type="entry name" value="ITPase-like"/>
    <property type="match status" value="1"/>
</dbReference>